<dbReference type="Proteomes" id="UP001149009">
    <property type="component" value="Unassembled WGS sequence"/>
</dbReference>
<evidence type="ECO:0000256" key="1">
    <source>
        <dbReference type="SAM" id="Phobius"/>
    </source>
</evidence>
<gene>
    <name evidence="2" type="ORF">NYR54_06530</name>
</gene>
<dbReference type="AlphaFoldDB" id="A0A9X2X6S2"/>
<accession>A0A9X2X6S2</accession>
<dbReference type="InterPro" id="IPR052712">
    <property type="entry name" value="Acid_resist_chaperone_HdeD"/>
</dbReference>
<proteinExistence type="predicted"/>
<sequence length="190" mass="19765">MSEPVPGGPDLKMRWGWIVALGIFFLIGGIIALGSVIAATVASVFVVGLMMTLAGIAEIVHGFQMRSRGRFFLWIIIGALYVAAGFIAFADPLLASAVLTLMLGIGLIAAGLVRGILAVRLRKEGGWGWVLISAIITVTVGLIIVAGWPASSLFVLGIFLGVDLLFAGAGWIAAGLALRNAQDFTTSAGR</sequence>
<feature type="transmembrane region" description="Helical" evidence="1">
    <location>
        <begin position="71"/>
        <end position="90"/>
    </location>
</feature>
<organism evidence="2 3">
    <name type="scientific">Chelativorans petroleitrophicus</name>
    <dbReference type="NCBI Taxonomy" id="2975484"/>
    <lineage>
        <taxon>Bacteria</taxon>
        <taxon>Pseudomonadati</taxon>
        <taxon>Pseudomonadota</taxon>
        <taxon>Alphaproteobacteria</taxon>
        <taxon>Hyphomicrobiales</taxon>
        <taxon>Phyllobacteriaceae</taxon>
        <taxon>Chelativorans</taxon>
    </lineage>
</organism>
<evidence type="ECO:0000313" key="2">
    <source>
        <dbReference type="EMBL" id="MCT8989950.1"/>
    </source>
</evidence>
<protein>
    <submittedName>
        <fullName evidence="2">HdeD family acid-resistance protein</fullName>
    </submittedName>
</protein>
<dbReference type="InterPro" id="IPR005325">
    <property type="entry name" value="DUF308_memb"/>
</dbReference>
<feature type="transmembrane region" description="Helical" evidence="1">
    <location>
        <begin position="17"/>
        <end position="50"/>
    </location>
</feature>
<dbReference type="EMBL" id="JAODNV010000007">
    <property type="protein sequence ID" value="MCT8989950.1"/>
    <property type="molecule type" value="Genomic_DNA"/>
</dbReference>
<keyword evidence="3" id="KW-1185">Reference proteome</keyword>
<feature type="transmembrane region" description="Helical" evidence="1">
    <location>
        <begin position="129"/>
        <end position="148"/>
    </location>
</feature>
<dbReference type="PANTHER" id="PTHR34989:SF1">
    <property type="entry name" value="PROTEIN HDED"/>
    <property type="match status" value="1"/>
</dbReference>
<feature type="transmembrane region" description="Helical" evidence="1">
    <location>
        <begin position="96"/>
        <end position="117"/>
    </location>
</feature>
<evidence type="ECO:0000313" key="3">
    <source>
        <dbReference type="Proteomes" id="UP001149009"/>
    </source>
</evidence>
<dbReference type="RefSeq" id="WP_261514966.1">
    <property type="nucleotide sequence ID" value="NZ_JAODNV010000007.1"/>
</dbReference>
<reference evidence="2" key="1">
    <citation type="submission" date="2022-08" db="EMBL/GenBank/DDBJ databases">
        <title>Chelativorans sichuanense sp. nov., a paraffin oil-degrading bacterium isolated from a mixture of oil-based drill cuttings and paddy soil.</title>
        <authorList>
            <person name="Yu J."/>
            <person name="Liu H."/>
            <person name="Chen Q."/>
        </authorList>
    </citation>
    <scope>NUCLEOTIDE SEQUENCE</scope>
    <source>
        <strain evidence="2">SCAU 2101</strain>
    </source>
</reference>
<name>A0A9X2X6S2_9HYPH</name>
<dbReference type="Pfam" id="PF03729">
    <property type="entry name" value="DUF308"/>
    <property type="match status" value="1"/>
</dbReference>
<keyword evidence="1" id="KW-0812">Transmembrane</keyword>
<feature type="transmembrane region" description="Helical" evidence="1">
    <location>
        <begin position="154"/>
        <end position="178"/>
    </location>
</feature>
<keyword evidence="1" id="KW-0472">Membrane</keyword>
<keyword evidence="1" id="KW-1133">Transmembrane helix</keyword>
<dbReference type="GO" id="GO:0005886">
    <property type="term" value="C:plasma membrane"/>
    <property type="evidence" value="ECO:0007669"/>
    <property type="project" value="TreeGrafter"/>
</dbReference>
<comment type="caution">
    <text evidence="2">The sequence shown here is derived from an EMBL/GenBank/DDBJ whole genome shotgun (WGS) entry which is preliminary data.</text>
</comment>
<dbReference type="PANTHER" id="PTHR34989">
    <property type="entry name" value="PROTEIN HDED"/>
    <property type="match status" value="1"/>
</dbReference>